<dbReference type="Proteomes" id="UP001216638">
    <property type="component" value="Chromosome 2"/>
</dbReference>
<organism evidence="2 3">
    <name type="scientific">Malassezia brasiliensis</name>
    <dbReference type="NCBI Taxonomy" id="1821822"/>
    <lineage>
        <taxon>Eukaryota</taxon>
        <taxon>Fungi</taxon>
        <taxon>Dikarya</taxon>
        <taxon>Basidiomycota</taxon>
        <taxon>Ustilaginomycotina</taxon>
        <taxon>Malasseziomycetes</taxon>
        <taxon>Malasseziales</taxon>
        <taxon>Malasseziaceae</taxon>
        <taxon>Malassezia</taxon>
    </lineage>
</organism>
<name>A0AAF0DXM5_9BASI</name>
<reference evidence="2" key="1">
    <citation type="submission" date="2023-03" db="EMBL/GenBank/DDBJ databases">
        <title>Mating type loci evolution in Malassezia.</title>
        <authorList>
            <person name="Coelho M.A."/>
        </authorList>
    </citation>
    <scope>NUCLEOTIDE SEQUENCE</scope>
    <source>
        <strain evidence="2">CBS 14135</strain>
    </source>
</reference>
<sequence length="306" mass="33666">MRVVRALQGLVAVMGACVALVQGASYDIKDARLSVQSFDGSPRVSERYASKDAVQAKQLVAEPDDVIRFSFTIADGAGNQVSGNSLPQQVWVVLADASQEDTARSFVWPLRVRESSAGASFNLRMDKLSPEVRQMLAQQGSDKVYALTLLIGSFAPSAAERLEALTLPFLKLEFGAKFLARLSTTLVSARELAETEDGFRPMRDHFHTFAIEPWQTMPPKIVSLAVACMIIVGPWLLLVSLWKPSALTRKPTLDEAKMGASLVAFELQALWYWIGMPFYVLVPLTLVNAYSLLTSARAMFTRTFVS</sequence>
<evidence type="ECO:0000313" key="3">
    <source>
        <dbReference type="Proteomes" id="UP001216638"/>
    </source>
</evidence>
<keyword evidence="3" id="KW-1185">Reference proteome</keyword>
<accession>A0AAF0DXM5</accession>
<keyword evidence="1" id="KW-0472">Membrane</keyword>
<evidence type="ECO:0000256" key="1">
    <source>
        <dbReference type="SAM" id="Phobius"/>
    </source>
</evidence>
<feature type="transmembrane region" description="Helical" evidence="1">
    <location>
        <begin position="221"/>
        <end position="244"/>
    </location>
</feature>
<keyword evidence="1" id="KW-0812">Transmembrane</keyword>
<dbReference type="EMBL" id="CP119952">
    <property type="protein sequence ID" value="WFC95455.1"/>
    <property type="molecule type" value="Genomic_DNA"/>
</dbReference>
<keyword evidence="1" id="KW-1133">Transmembrane helix</keyword>
<dbReference type="PROSITE" id="PS51257">
    <property type="entry name" value="PROKAR_LIPOPROTEIN"/>
    <property type="match status" value="1"/>
</dbReference>
<proteinExistence type="predicted"/>
<feature type="transmembrane region" description="Helical" evidence="1">
    <location>
        <begin position="280"/>
        <end position="300"/>
    </location>
</feature>
<evidence type="ECO:0008006" key="4">
    <source>
        <dbReference type="Google" id="ProtNLM"/>
    </source>
</evidence>
<protein>
    <recommendedName>
        <fullName evidence="4">Dolichyl-diphosphooligosaccharide--protein glycosyltransferase subunit 2</fullName>
    </recommendedName>
</protein>
<evidence type="ECO:0000313" key="2">
    <source>
        <dbReference type="EMBL" id="WFC95455.1"/>
    </source>
</evidence>
<gene>
    <name evidence="2" type="ORF">MBRA1_002103</name>
</gene>
<dbReference type="AlphaFoldDB" id="A0AAF0DXM5"/>